<proteinExistence type="predicted"/>
<dbReference type="AlphaFoldDB" id="A0A517YYF7"/>
<evidence type="ECO:0000313" key="1">
    <source>
        <dbReference type="EMBL" id="QDU35254.1"/>
    </source>
</evidence>
<evidence type="ECO:0000313" key="2">
    <source>
        <dbReference type="Proteomes" id="UP000317369"/>
    </source>
</evidence>
<dbReference type="KEGG" id="pcor:KS4_33350"/>
<reference evidence="1 2" key="1">
    <citation type="submission" date="2019-02" db="EMBL/GenBank/DDBJ databases">
        <title>Deep-cultivation of Planctomycetes and their phenomic and genomic characterization uncovers novel biology.</title>
        <authorList>
            <person name="Wiegand S."/>
            <person name="Jogler M."/>
            <person name="Boedeker C."/>
            <person name="Pinto D."/>
            <person name="Vollmers J."/>
            <person name="Rivas-Marin E."/>
            <person name="Kohn T."/>
            <person name="Peeters S.H."/>
            <person name="Heuer A."/>
            <person name="Rast P."/>
            <person name="Oberbeckmann S."/>
            <person name="Bunk B."/>
            <person name="Jeske O."/>
            <person name="Meyerdierks A."/>
            <person name="Storesund J.E."/>
            <person name="Kallscheuer N."/>
            <person name="Luecker S."/>
            <person name="Lage O.M."/>
            <person name="Pohl T."/>
            <person name="Merkel B.J."/>
            <person name="Hornburger P."/>
            <person name="Mueller R.-W."/>
            <person name="Bruemmer F."/>
            <person name="Labrenz M."/>
            <person name="Spormann A.M."/>
            <person name="Op den Camp H."/>
            <person name="Overmann J."/>
            <person name="Amann R."/>
            <person name="Jetten M.S.M."/>
            <person name="Mascher T."/>
            <person name="Medema M.H."/>
            <person name="Devos D.P."/>
            <person name="Kaster A.-K."/>
            <person name="Ovreas L."/>
            <person name="Rohde M."/>
            <person name="Galperin M.Y."/>
            <person name="Jogler C."/>
        </authorList>
    </citation>
    <scope>NUCLEOTIDE SEQUENCE [LARGE SCALE GENOMIC DNA]</scope>
    <source>
        <strain evidence="1 2">KS4</strain>
    </source>
</reference>
<protein>
    <submittedName>
        <fullName evidence="1">Uncharacterized protein</fullName>
    </submittedName>
</protein>
<sequence length="37" mass="4048">MSRRASEKALIAKFVIEVVLKAEVHIFLAGKVTTFSG</sequence>
<accession>A0A517YYF7</accession>
<dbReference type="EMBL" id="CP036425">
    <property type="protein sequence ID" value="QDU35254.1"/>
    <property type="molecule type" value="Genomic_DNA"/>
</dbReference>
<organism evidence="1 2">
    <name type="scientific">Poriferisphaera corsica</name>
    <dbReference type="NCBI Taxonomy" id="2528020"/>
    <lineage>
        <taxon>Bacteria</taxon>
        <taxon>Pseudomonadati</taxon>
        <taxon>Planctomycetota</taxon>
        <taxon>Phycisphaerae</taxon>
        <taxon>Phycisphaerales</taxon>
        <taxon>Phycisphaeraceae</taxon>
        <taxon>Poriferisphaera</taxon>
    </lineage>
</organism>
<dbReference type="Proteomes" id="UP000317369">
    <property type="component" value="Chromosome"/>
</dbReference>
<name>A0A517YYF7_9BACT</name>
<gene>
    <name evidence="1" type="ORF">KS4_33350</name>
</gene>
<keyword evidence="2" id="KW-1185">Reference proteome</keyword>